<dbReference type="PANTHER" id="PTHR48043">
    <property type="entry name" value="EG:EG0003.4 PROTEIN-RELATED"/>
    <property type="match status" value="1"/>
</dbReference>
<evidence type="ECO:0000256" key="2">
    <source>
        <dbReference type="ARBA" id="ARBA00022679"/>
    </source>
</evidence>
<keyword evidence="2 3" id="KW-0808">Transferase</keyword>
<protein>
    <submittedName>
        <fullName evidence="4">Glycosyl transferase, UDP-glucuronosyltransferase</fullName>
    </submittedName>
</protein>
<name>H8GLZ9_METAL</name>
<sequence length="476" mass="52433">MNLQMQYPSGTSGAILAVVCLLPDAGHVLPLLRLARWLSRRGACRVACFLPRRFETAARAFGFDYYDPGGAEFEPDAAVFVRLAGKSIFYNAFSNYYDLSDYYWTPLRAAASQKLAGLAGSLQSLEPRYLLCDNHIFSDYYERLAQACGAALLLNRSEGTLREFRRPFVQAYGIGATSPWQQTLVETAGWGARTFFRYWRAFVHSRRRRRSIALDLATGRLTEAAFKNRPDGGVEPVYLNAGLAVLEPDFASLRRTLPAERELFFPPTVEIGESSLPAGLNEWLDRQSDGRVVYVCFGTMIALSDGILKVLAKGFAATGAPVLWSLPEPQASCLAGYALPARIRIESFVPQAELMASSKVGCFVTHGGAGSLQDAVMAGKPVLCIPFLWDQPYNGALAARLGFGRTVLKCKLTSRRINREIGELLSNPAYREAAARLAQTARDMQRAMLESDPLAKGFPEVPAGENRHLPLQPVIF</sequence>
<evidence type="ECO:0000313" key="5">
    <source>
        <dbReference type="Proteomes" id="UP000005090"/>
    </source>
</evidence>
<dbReference type="SUPFAM" id="SSF53756">
    <property type="entry name" value="UDP-Glycosyltransferase/glycogen phosphorylase"/>
    <property type="match status" value="1"/>
</dbReference>
<proteinExistence type="inferred from homology"/>
<dbReference type="InterPro" id="IPR050271">
    <property type="entry name" value="UDP-glycosyltransferase"/>
</dbReference>
<dbReference type="GO" id="GO:0008194">
    <property type="term" value="F:UDP-glycosyltransferase activity"/>
    <property type="evidence" value="ECO:0007669"/>
    <property type="project" value="InterPro"/>
</dbReference>
<dbReference type="PROSITE" id="PS00375">
    <property type="entry name" value="UDPGT"/>
    <property type="match status" value="1"/>
</dbReference>
<organism evidence="4 5">
    <name type="scientific">Methylomicrobium album BG8</name>
    <dbReference type="NCBI Taxonomy" id="686340"/>
    <lineage>
        <taxon>Bacteria</taxon>
        <taxon>Pseudomonadati</taxon>
        <taxon>Pseudomonadota</taxon>
        <taxon>Gammaproteobacteria</taxon>
        <taxon>Methylococcales</taxon>
        <taxon>Methylococcaceae</taxon>
        <taxon>Methylomicrobium</taxon>
    </lineage>
</organism>
<evidence type="ECO:0000256" key="3">
    <source>
        <dbReference type="RuleBase" id="RU003718"/>
    </source>
</evidence>
<dbReference type="EMBL" id="CM001475">
    <property type="protein sequence ID" value="EIC28195.1"/>
    <property type="molecule type" value="Genomic_DNA"/>
</dbReference>
<gene>
    <name evidence="4" type="ORF">Metal_0336</name>
</gene>
<dbReference type="STRING" id="686340.Metal_0336"/>
<dbReference type="PANTHER" id="PTHR48043:SF145">
    <property type="entry name" value="FI06409P-RELATED"/>
    <property type="match status" value="1"/>
</dbReference>
<dbReference type="InterPro" id="IPR035595">
    <property type="entry name" value="UDP_glycos_trans_CS"/>
</dbReference>
<keyword evidence="5" id="KW-1185">Reference proteome</keyword>
<dbReference type="AlphaFoldDB" id="H8GLZ9"/>
<comment type="similarity">
    <text evidence="3">Belongs to the UDP-glycosyltransferase family.</text>
</comment>
<dbReference type="eggNOG" id="COG1819">
    <property type="taxonomic scope" value="Bacteria"/>
</dbReference>
<keyword evidence="1 3" id="KW-0328">Glycosyltransferase</keyword>
<dbReference type="InterPro" id="IPR002213">
    <property type="entry name" value="UDP_glucos_trans"/>
</dbReference>
<dbReference type="Proteomes" id="UP000005090">
    <property type="component" value="Chromosome"/>
</dbReference>
<evidence type="ECO:0000256" key="1">
    <source>
        <dbReference type="ARBA" id="ARBA00022676"/>
    </source>
</evidence>
<reference evidence="4 5" key="1">
    <citation type="journal article" date="2013" name="Genome Announc.">
        <title>Genome Sequence of the Obligate Gammaproteobacterial Methanotroph Methylomicrobium album Strain BG8.</title>
        <authorList>
            <person name="Kits K.D."/>
            <person name="Kalyuzhnaya M.G."/>
            <person name="Klotz M.G."/>
            <person name="Jetten M.S."/>
            <person name="Op den Camp H.J."/>
            <person name="Vuilleumier S."/>
            <person name="Bringel F."/>
            <person name="Dispirito A.A."/>
            <person name="Murrell J.C."/>
            <person name="Bruce D."/>
            <person name="Cheng J.F."/>
            <person name="Copeland A."/>
            <person name="Goodwin L."/>
            <person name="Hauser L."/>
            <person name="Lajus A."/>
            <person name="Land M.L."/>
            <person name="Lapidus A."/>
            <person name="Lucas S."/>
            <person name="Medigue C."/>
            <person name="Pitluck S."/>
            <person name="Woyke T."/>
            <person name="Zeytun A."/>
            <person name="Stein L.Y."/>
        </authorList>
    </citation>
    <scope>NUCLEOTIDE SEQUENCE [LARGE SCALE GENOMIC DNA]</scope>
    <source>
        <strain evidence="4 5">BG8</strain>
    </source>
</reference>
<accession>H8GLZ9</accession>
<dbReference type="Gene3D" id="3.40.50.2000">
    <property type="entry name" value="Glycogen Phosphorylase B"/>
    <property type="match status" value="2"/>
</dbReference>
<evidence type="ECO:0000313" key="4">
    <source>
        <dbReference type="EMBL" id="EIC28195.1"/>
    </source>
</evidence>
<dbReference type="CDD" id="cd03784">
    <property type="entry name" value="GT1_Gtf-like"/>
    <property type="match status" value="1"/>
</dbReference>
<dbReference type="Pfam" id="PF00201">
    <property type="entry name" value="UDPGT"/>
    <property type="match status" value="1"/>
</dbReference>
<dbReference type="HOGENOM" id="CLU_573418_0_0_6"/>